<dbReference type="EMBL" id="CAJGYO010000013">
    <property type="protein sequence ID" value="CAD6265791.1"/>
    <property type="molecule type" value="Genomic_DNA"/>
</dbReference>
<dbReference type="InterPro" id="IPR008974">
    <property type="entry name" value="TRAF-like"/>
</dbReference>
<dbReference type="PROSITE" id="PS50097">
    <property type="entry name" value="BTB"/>
    <property type="match status" value="1"/>
</dbReference>
<dbReference type="AlphaFoldDB" id="A0A811R6W8"/>
<organism evidence="5 6">
    <name type="scientific">Miscanthus lutarioriparius</name>
    <dbReference type="NCBI Taxonomy" id="422564"/>
    <lineage>
        <taxon>Eukaryota</taxon>
        <taxon>Viridiplantae</taxon>
        <taxon>Streptophyta</taxon>
        <taxon>Embryophyta</taxon>
        <taxon>Tracheophyta</taxon>
        <taxon>Spermatophyta</taxon>
        <taxon>Magnoliopsida</taxon>
        <taxon>Liliopsida</taxon>
        <taxon>Poales</taxon>
        <taxon>Poaceae</taxon>
        <taxon>PACMAD clade</taxon>
        <taxon>Panicoideae</taxon>
        <taxon>Andropogonodae</taxon>
        <taxon>Andropogoneae</taxon>
        <taxon>Saccharinae</taxon>
        <taxon>Miscanthus</taxon>
    </lineage>
</organism>
<dbReference type="GO" id="GO:0016567">
    <property type="term" value="P:protein ubiquitination"/>
    <property type="evidence" value="ECO:0007669"/>
    <property type="project" value="InterPro"/>
</dbReference>
<evidence type="ECO:0000313" key="6">
    <source>
        <dbReference type="Proteomes" id="UP000604825"/>
    </source>
</evidence>
<dbReference type="SMART" id="SM00225">
    <property type="entry name" value="BTB"/>
    <property type="match status" value="1"/>
</dbReference>
<protein>
    <submittedName>
        <fullName evidence="5">Uncharacterized protein</fullName>
    </submittedName>
</protein>
<dbReference type="Gene3D" id="2.60.210.10">
    <property type="entry name" value="Apoptosis, Tumor Necrosis Factor Receptor Associated Protein 2, Chain A"/>
    <property type="match status" value="1"/>
</dbReference>
<dbReference type="Proteomes" id="UP000604825">
    <property type="component" value="Unassembled WGS sequence"/>
</dbReference>
<evidence type="ECO:0000256" key="2">
    <source>
        <dbReference type="ARBA" id="ARBA00010846"/>
    </source>
</evidence>
<dbReference type="CDD" id="cd18280">
    <property type="entry name" value="BTB_POZ_BPM_plant"/>
    <property type="match status" value="1"/>
</dbReference>
<dbReference type="Pfam" id="PF24570">
    <property type="entry name" value="BACK_BPM_SPOP"/>
    <property type="match status" value="1"/>
</dbReference>
<proteinExistence type="inferred from homology"/>
<dbReference type="InterPro" id="IPR011333">
    <property type="entry name" value="SKP1/BTB/POZ_sf"/>
</dbReference>
<dbReference type="Gene3D" id="3.30.710.10">
    <property type="entry name" value="Potassium Channel Kv1.1, Chain A"/>
    <property type="match status" value="1"/>
</dbReference>
<comment type="similarity">
    <text evidence="2">Belongs to the Tdpoz family.</text>
</comment>
<comment type="caution">
    <text evidence="5">The sequence shown here is derived from an EMBL/GenBank/DDBJ whole genome shotgun (WGS) entry which is preliminary data.</text>
</comment>
<dbReference type="InterPro" id="IPR002083">
    <property type="entry name" value="MATH/TRAF_dom"/>
</dbReference>
<keyword evidence="6" id="KW-1185">Reference proteome</keyword>
<evidence type="ECO:0000313" key="5">
    <source>
        <dbReference type="EMBL" id="CAD6265791.1"/>
    </source>
</evidence>
<dbReference type="InterPro" id="IPR000210">
    <property type="entry name" value="BTB/POZ_dom"/>
</dbReference>
<dbReference type="Pfam" id="PF22486">
    <property type="entry name" value="MATH_2"/>
    <property type="match status" value="1"/>
</dbReference>
<feature type="domain" description="MATH" evidence="4">
    <location>
        <begin position="23"/>
        <end position="149"/>
    </location>
</feature>
<dbReference type="SUPFAM" id="SSF54695">
    <property type="entry name" value="POZ domain"/>
    <property type="match status" value="1"/>
</dbReference>
<dbReference type="InterPro" id="IPR056423">
    <property type="entry name" value="BACK_BPM_SPOP"/>
</dbReference>
<reference evidence="5" key="1">
    <citation type="submission" date="2020-10" db="EMBL/GenBank/DDBJ databases">
        <authorList>
            <person name="Han B."/>
            <person name="Lu T."/>
            <person name="Zhao Q."/>
            <person name="Huang X."/>
            <person name="Zhao Y."/>
        </authorList>
    </citation>
    <scope>NUCLEOTIDE SEQUENCE</scope>
</reference>
<comment type="pathway">
    <text evidence="1">Protein modification; protein ubiquitination.</text>
</comment>
<gene>
    <name evidence="5" type="ORF">NCGR_LOCUS49096</name>
</gene>
<dbReference type="OrthoDB" id="6359816at2759"/>
<dbReference type="PROSITE" id="PS50144">
    <property type="entry name" value="MATH"/>
    <property type="match status" value="1"/>
</dbReference>
<dbReference type="CDD" id="cd00121">
    <property type="entry name" value="MATH"/>
    <property type="match status" value="1"/>
</dbReference>
<evidence type="ECO:0000256" key="1">
    <source>
        <dbReference type="ARBA" id="ARBA00004906"/>
    </source>
</evidence>
<accession>A0A811R6W8</accession>
<dbReference type="PANTHER" id="PTHR26379">
    <property type="entry name" value="BTB/POZ AND MATH DOMAIN-CONTAINING PROTEIN 1"/>
    <property type="match status" value="1"/>
</dbReference>
<dbReference type="InterPro" id="IPR045005">
    <property type="entry name" value="BPM1-6"/>
</dbReference>
<evidence type="ECO:0000259" key="3">
    <source>
        <dbReference type="PROSITE" id="PS50097"/>
    </source>
</evidence>
<dbReference type="PANTHER" id="PTHR26379:SF441">
    <property type="entry name" value="BTB DOMAIN-CONTAINING PROTEIN"/>
    <property type="match status" value="1"/>
</dbReference>
<name>A0A811R6W8_9POAL</name>
<feature type="domain" description="BTB" evidence="3">
    <location>
        <begin position="178"/>
        <end position="238"/>
    </location>
</feature>
<dbReference type="Pfam" id="PF00651">
    <property type="entry name" value="BTB"/>
    <property type="match status" value="1"/>
</dbReference>
<sequence length="309" mass="34528">MSTALKRPATTTASMLVAAETARVTLSFKVVGNGLHKNFGIGRCIRSAPFSVGGHNWCILYYPDGCNEDCKDYVSIFLEFMSENTEATALREFRLVNQTTGISTSILCTGQAVHNAANTTWGCRKFKKKGDLESLGYLKDECLEIECDLTVIKGDDIDLPPSDLHDNLGKLLESEEGVDVIFKVKDELFRAHKIVLKMRSPVFKAELTRDKRKRIIIVKDMEPPVFKALLRFIYTDSLPSIGDLDGDENDEMARHLLVAANRYGLVRMKLMCESILCNRLAVQNVAATLALADQCRCYKLKDACIQFIS</sequence>
<dbReference type="SUPFAM" id="SSF49599">
    <property type="entry name" value="TRAF domain-like"/>
    <property type="match status" value="1"/>
</dbReference>
<evidence type="ECO:0000259" key="4">
    <source>
        <dbReference type="PROSITE" id="PS50144"/>
    </source>
</evidence>